<comment type="caution">
    <text evidence="2">The sequence shown here is derived from an EMBL/GenBank/DDBJ whole genome shotgun (WGS) entry which is preliminary data.</text>
</comment>
<evidence type="ECO:0000256" key="1">
    <source>
        <dbReference type="SAM" id="Phobius"/>
    </source>
</evidence>
<proteinExistence type="predicted"/>
<keyword evidence="1" id="KW-1133">Transmembrane helix</keyword>
<organism evidence="2 3">
    <name type="scientific">Bradyrhizobium macuxiense</name>
    <dbReference type="NCBI Taxonomy" id="1755647"/>
    <lineage>
        <taxon>Bacteria</taxon>
        <taxon>Pseudomonadati</taxon>
        <taxon>Pseudomonadota</taxon>
        <taxon>Alphaproteobacteria</taxon>
        <taxon>Hyphomicrobiales</taxon>
        <taxon>Nitrobacteraceae</taxon>
        <taxon>Bradyrhizobium</taxon>
    </lineage>
</organism>
<dbReference type="Proteomes" id="UP000321304">
    <property type="component" value="Unassembled WGS sequence"/>
</dbReference>
<sequence length="65" mass="7265">MSGSSARSKVKTLLETASYVLGRLVQPVLSPELATYAIAFAARRARRSWRWKSPELSLGERSGQW</sequence>
<protein>
    <submittedName>
        <fullName evidence="2">Uncharacterized protein</fullName>
    </submittedName>
</protein>
<reference evidence="2 3" key="1">
    <citation type="submission" date="2019-06" db="EMBL/GenBank/DDBJ databases">
        <title>Genomic Encyclopedia of Type Strains, Phase IV (KMG-V): Genome sequencing to study the core and pangenomes of soil and plant-associated prokaryotes.</title>
        <authorList>
            <person name="Whitman W."/>
        </authorList>
    </citation>
    <scope>NUCLEOTIDE SEQUENCE [LARGE SCALE GENOMIC DNA]</scope>
    <source>
        <strain evidence="2 3">BR 10355</strain>
    </source>
</reference>
<keyword evidence="1" id="KW-0472">Membrane</keyword>
<keyword evidence="1" id="KW-0812">Transmembrane</keyword>
<accession>A0A560L1H4</accession>
<dbReference type="RefSeq" id="WP_146991691.1">
    <property type="nucleotide sequence ID" value="NZ_VITY01000016.1"/>
</dbReference>
<dbReference type="AlphaFoldDB" id="A0A560L1H4"/>
<gene>
    <name evidence="2" type="ORF">FBZ93_11693</name>
</gene>
<name>A0A560L1H4_9BRAD</name>
<dbReference type="EMBL" id="VITY01000016">
    <property type="protein sequence ID" value="TWB89376.1"/>
    <property type="molecule type" value="Genomic_DNA"/>
</dbReference>
<keyword evidence="3" id="KW-1185">Reference proteome</keyword>
<evidence type="ECO:0000313" key="3">
    <source>
        <dbReference type="Proteomes" id="UP000321304"/>
    </source>
</evidence>
<evidence type="ECO:0000313" key="2">
    <source>
        <dbReference type="EMBL" id="TWB89376.1"/>
    </source>
</evidence>
<feature type="transmembrane region" description="Helical" evidence="1">
    <location>
        <begin position="20"/>
        <end position="42"/>
    </location>
</feature>